<accession>A0ABU8J2B8</accession>
<dbReference type="Proteomes" id="UP001386437">
    <property type="component" value="Unassembled WGS sequence"/>
</dbReference>
<dbReference type="SUPFAM" id="SSF51905">
    <property type="entry name" value="FAD/NAD(P)-binding domain"/>
    <property type="match status" value="1"/>
</dbReference>
<dbReference type="EMBL" id="JACFYJ010000095">
    <property type="protein sequence ID" value="MEI6002087.1"/>
    <property type="molecule type" value="Genomic_DNA"/>
</dbReference>
<evidence type="ECO:0000259" key="2">
    <source>
        <dbReference type="Pfam" id="PF05199"/>
    </source>
</evidence>
<keyword evidence="4" id="KW-1185">Reference proteome</keyword>
<feature type="domain" description="Glucose-methanol-choline oxidoreductase C-terminal" evidence="2">
    <location>
        <begin position="1"/>
        <end position="129"/>
    </location>
</feature>
<evidence type="ECO:0000313" key="4">
    <source>
        <dbReference type="Proteomes" id="UP001386437"/>
    </source>
</evidence>
<organism evidence="3 4">
    <name type="scientific">Paraburkholderia bengalensis</name>
    <dbReference type="NCBI Taxonomy" id="2747562"/>
    <lineage>
        <taxon>Bacteria</taxon>
        <taxon>Pseudomonadati</taxon>
        <taxon>Pseudomonadota</taxon>
        <taxon>Betaproteobacteria</taxon>
        <taxon>Burkholderiales</taxon>
        <taxon>Burkholderiaceae</taxon>
        <taxon>Paraburkholderia</taxon>
    </lineage>
</organism>
<protein>
    <recommendedName>
        <fullName evidence="2">Glucose-methanol-choline oxidoreductase C-terminal domain-containing protein</fullName>
    </recommendedName>
</protein>
<dbReference type="InterPro" id="IPR012132">
    <property type="entry name" value="GMC_OxRdtase"/>
</dbReference>
<evidence type="ECO:0000313" key="3">
    <source>
        <dbReference type="EMBL" id="MEI6002087.1"/>
    </source>
</evidence>
<comment type="caution">
    <text evidence="3">The sequence shown here is derived from an EMBL/GenBank/DDBJ whole genome shotgun (WGS) entry which is preliminary data.</text>
</comment>
<gene>
    <name evidence="3" type="ORF">H3V53_34645</name>
</gene>
<dbReference type="PANTHER" id="PTHR11552:SF147">
    <property type="entry name" value="CHOLINE DEHYDROGENASE, MITOCHONDRIAL"/>
    <property type="match status" value="1"/>
</dbReference>
<dbReference type="Gene3D" id="3.50.50.60">
    <property type="entry name" value="FAD/NAD(P)-binding domain"/>
    <property type="match status" value="1"/>
</dbReference>
<dbReference type="PANTHER" id="PTHR11552">
    <property type="entry name" value="GLUCOSE-METHANOL-CHOLINE GMC OXIDOREDUCTASE"/>
    <property type="match status" value="1"/>
</dbReference>
<comment type="similarity">
    <text evidence="1">Belongs to the GMC oxidoreductase family.</text>
</comment>
<evidence type="ECO:0000256" key="1">
    <source>
        <dbReference type="ARBA" id="ARBA00010790"/>
    </source>
</evidence>
<dbReference type="SUPFAM" id="SSF54373">
    <property type="entry name" value="FAD-linked reductases, C-terminal domain"/>
    <property type="match status" value="1"/>
</dbReference>
<name>A0ABU8J2B8_9BURK</name>
<reference evidence="3 4" key="1">
    <citation type="journal article" date="2022" name="Arch. Microbiol.">
        <title>Paraburkholderia bengalensis sp. nov. isolated from roots of Oryza sativa, IR64.</title>
        <authorList>
            <person name="Nag P."/>
            <person name="Mondal N."/>
            <person name="Sarkar J."/>
            <person name="Das S."/>
        </authorList>
    </citation>
    <scope>NUCLEOTIDE SEQUENCE [LARGE SCALE GENOMIC DNA]</scope>
    <source>
        <strain evidence="3 4">IR64_4_BI</strain>
    </source>
</reference>
<proteinExistence type="inferred from homology"/>
<dbReference type="Pfam" id="PF05199">
    <property type="entry name" value="GMC_oxred_C"/>
    <property type="match status" value="1"/>
</dbReference>
<dbReference type="InterPro" id="IPR007867">
    <property type="entry name" value="GMC_OxRtase_C"/>
</dbReference>
<dbReference type="InterPro" id="IPR036188">
    <property type="entry name" value="FAD/NAD-bd_sf"/>
</dbReference>
<sequence>MRLASPNPKEAPLIDLGLYKDPDDVRKVAKALRIARELAATSPLSDLIVTELKPGNHVSDVELEAAVRAAPSHYNHAASTCRMGPSTDAMAVVDNHCEVHGLKNLFVVDASVMPLITRVPTNPTTILIAERVSDWLVTRFRAQRGAIMSDCTFEGTNER</sequence>